<reference evidence="5" key="2">
    <citation type="journal article" name="Front. Microbiol.">
        <title>Degradative Capacity of Two Strains of Rhodonia placenta: From Phenotype to Genotype.</title>
        <authorList>
            <person name="Kolle M."/>
            <person name="Horta M.A.C."/>
            <person name="Nowrousian M."/>
            <person name="Ohm R.A."/>
            <person name="Benz J.P."/>
            <person name="Pilgard A."/>
        </authorList>
    </citation>
    <scope>NUCLEOTIDE SEQUENCE</scope>
    <source>
        <strain evidence="5">FPRL280</strain>
    </source>
</reference>
<dbReference type="AlphaFoldDB" id="A0A8H7TY16"/>
<sequence>MGFTNSPAEFQKCMVFILQHEIPMYANIFIDDLPIKGAISDYPDHDGNPEVMSANPGIRRFIFIVGQKCTPEGRLPEPNKIEKIINWPPLKTIRDVRAFMGLCGTVRIWIHNYSKMARPLTELTRHDTEFIWDERRNDAFNALKIAVTSAPALRPIDYESMNPVVLSVDSSKYAAGFILSQYDDEKRKRPARYGSIPMSERESRYSQPKLELYGLYRALRAYRLYLIGVKNLQVEVDAKYIKGMLNEPDLQPNATINRWIQGVLLFHFTLIHVPAERHKGPDALSRRELGEDEEIEEDDDSWLDNIALYTEVQERHHNLLYKEVSSYWVGLLEQGAHVMISTSSKQDKALHQYMHFLRTLETPVFTSSQEKRRFIRKASRFLVRGDKMYRRNGQLPPLRVMLDAPARLRILVQAHEGLGHRGEYAVMQTIKERFYWPHMWNDVHQHVKSCHECQIRSTRKVEVPITISAPATIFSKIYLDIMEMPKAKGFKYIIAARDDLSRASEGRALHKKTAKLVAAFFFEQILCRYGAVGEVVTDNGGEFKKAFQELMRRYHLPQIRISSYNSKANGVVERGHFILRESIIKACQGKWEKWPNQVHHAFFTDRITVSHATGYSPYYLLYGVHPVLPFDLLETSFMIENFRAGMSTSDLLALRIRQLQKKPEDITRAAEVLKKSRLQSKQVFERRYAKRLQKEVYNPGDLVLVRNSPIEKSADRKHQPRYLGPYQILRRTKGGSYALAELDGAVWRQGVAAFRLLPYVSRKDIENINLEEDVEGEESEDDEKDVKSSSEMMGEDTAEKDSEED</sequence>
<dbReference type="Pfam" id="PF17921">
    <property type="entry name" value="Integrase_H2C2"/>
    <property type="match status" value="1"/>
</dbReference>
<reference evidence="5" key="1">
    <citation type="submission" date="2020-11" db="EMBL/GenBank/DDBJ databases">
        <authorList>
            <person name="Koelle M."/>
            <person name="Horta M.A.C."/>
            <person name="Nowrousian M."/>
            <person name="Ohm R.A."/>
            <person name="Benz P."/>
            <person name="Pilgard A."/>
        </authorList>
    </citation>
    <scope>NUCLEOTIDE SEQUENCE</scope>
    <source>
        <strain evidence="5">FPRL280</strain>
    </source>
</reference>
<dbReference type="PANTHER" id="PTHR37984">
    <property type="entry name" value="PROTEIN CBG26694"/>
    <property type="match status" value="1"/>
</dbReference>
<feature type="domain" description="Integrase catalytic" evidence="4">
    <location>
        <begin position="466"/>
        <end position="625"/>
    </location>
</feature>
<dbReference type="PROSITE" id="PS50994">
    <property type="entry name" value="INTEGRASE"/>
    <property type="match status" value="1"/>
</dbReference>
<evidence type="ECO:0000259" key="4">
    <source>
        <dbReference type="PROSITE" id="PS50994"/>
    </source>
</evidence>
<dbReference type="PANTHER" id="PTHR37984:SF5">
    <property type="entry name" value="PROTEIN NYNRIN-LIKE"/>
    <property type="match status" value="1"/>
</dbReference>
<dbReference type="GO" id="GO:0003723">
    <property type="term" value="F:RNA binding"/>
    <property type="evidence" value="ECO:0007669"/>
    <property type="project" value="UniProtKB-KW"/>
</dbReference>
<dbReference type="GO" id="GO:0005634">
    <property type="term" value="C:nucleus"/>
    <property type="evidence" value="ECO:0007669"/>
    <property type="project" value="UniProtKB-ARBA"/>
</dbReference>
<dbReference type="Gene3D" id="3.30.420.10">
    <property type="entry name" value="Ribonuclease H-like superfamily/Ribonuclease H"/>
    <property type="match status" value="1"/>
</dbReference>
<protein>
    <recommendedName>
        <fullName evidence="4">Integrase catalytic domain-containing protein</fullName>
    </recommendedName>
</protein>
<feature type="compositionally biased region" description="Acidic residues" evidence="3">
    <location>
        <begin position="769"/>
        <end position="783"/>
    </location>
</feature>
<organism evidence="5 6">
    <name type="scientific">Rhodonia placenta</name>
    <dbReference type="NCBI Taxonomy" id="104341"/>
    <lineage>
        <taxon>Eukaryota</taxon>
        <taxon>Fungi</taxon>
        <taxon>Dikarya</taxon>
        <taxon>Basidiomycota</taxon>
        <taxon>Agaricomycotina</taxon>
        <taxon>Agaricomycetes</taxon>
        <taxon>Polyporales</taxon>
        <taxon>Adustoporiaceae</taxon>
        <taxon>Rhodonia</taxon>
    </lineage>
</organism>
<dbReference type="Pfam" id="PF17919">
    <property type="entry name" value="RT_RNaseH_2"/>
    <property type="match status" value="1"/>
</dbReference>
<dbReference type="FunFam" id="3.30.70.270:FF:000020">
    <property type="entry name" value="Transposon Tf2-6 polyprotein-like Protein"/>
    <property type="match status" value="1"/>
</dbReference>
<evidence type="ECO:0000313" key="5">
    <source>
        <dbReference type="EMBL" id="KAF9802742.1"/>
    </source>
</evidence>
<dbReference type="SUPFAM" id="SSF56672">
    <property type="entry name" value="DNA/RNA polymerases"/>
    <property type="match status" value="1"/>
</dbReference>
<dbReference type="InterPro" id="IPR036397">
    <property type="entry name" value="RNaseH_sf"/>
</dbReference>
<dbReference type="InterPro" id="IPR041588">
    <property type="entry name" value="Integrase_H2C2"/>
</dbReference>
<dbReference type="InterPro" id="IPR001584">
    <property type="entry name" value="Integrase_cat-core"/>
</dbReference>
<feature type="region of interest" description="Disordered" evidence="3">
    <location>
        <begin position="768"/>
        <end position="805"/>
    </location>
</feature>
<keyword evidence="1" id="KW-0694">RNA-binding</keyword>
<evidence type="ECO:0000256" key="1">
    <source>
        <dbReference type="ARBA" id="ARBA00022884"/>
    </source>
</evidence>
<evidence type="ECO:0000313" key="6">
    <source>
        <dbReference type="Proteomes" id="UP000639403"/>
    </source>
</evidence>
<dbReference type="FunFam" id="1.10.340.70:FF:000001">
    <property type="entry name" value="Retrovirus-related Pol polyprotein from transposon gypsy-like Protein"/>
    <property type="match status" value="1"/>
</dbReference>
<dbReference type="Gene3D" id="1.10.340.70">
    <property type="match status" value="1"/>
</dbReference>
<dbReference type="InterPro" id="IPR012337">
    <property type="entry name" value="RNaseH-like_sf"/>
</dbReference>
<dbReference type="Proteomes" id="UP000639403">
    <property type="component" value="Unassembled WGS sequence"/>
</dbReference>
<name>A0A8H7TY16_9APHY</name>
<dbReference type="SUPFAM" id="SSF53098">
    <property type="entry name" value="Ribonuclease H-like"/>
    <property type="match status" value="1"/>
</dbReference>
<dbReference type="InterPro" id="IPR041577">
    <property type="entry name" value="RT_RNaseH_2"/>
</dbReference>
<dbReference type="GO" id="GO:0003824">
    <property type="term" value="F:catalytic activity"/>
    <property type="evidence" value="ECO:0007669"/>
    <property type="project" value="UniProtKB-KW"/>
</dbReference>
<gene>
    <name evidence="5" type="ORF">IEO21_09832</name>
</gene>
<accession>A0A8H7TY16</accession>
<dbReference type="InterPro" id="IPR043502">
    <property type="entry name" value="DNA/RNA_pol_sf"/>
</dbReference>
<comment type="caution">
    <text evidence="5">The sequence shown here is derived from an EMBL/GenBank/DDBJ whole genome shotgun (WGS) entry which is preliminary data.</text>
</comment>
<proteinExistence type="predicted"/>
<evidence type="ECO:0000256" key="3">
    <source>
        <dbReference type="SAM" id="MobiDB-lite"/>
    </source>
</evidence>
<dbReference type="InterPro" id="IPR050951">
    <property type="entry name" value="Retrovirus_Pol_polyprotein"/>
</dbReference>
<dbReference type="InterPro" id="IPR043128">
    <property type="entry name" value="Rev_trsase/Diguanyl_cyclase"/>
</dbReference>
<dbReference type="Gene3D" id="3.30.70.270">
    <property type="match status" value="1"/>
</dbReference>
<dbReference type="EMBL" id="JADOXO010000557">
    <property type="protein sequence ID" value="KAF9802742.1"/>
    <property type="molecule type" value="Genomic_DNA"/>
</dbReference>
<dbReference type="GO" id="GO:0015074">
    <property type="term" value="P:DNA integration"/>
    <property type="evidence" value="ECO:0007669"/>
    <property type="project" value="InterPro"/>
</dbReference>
<evidence type="ECO:0000256" key="2">
    <source>
        <dbReference type="ARBA" id="ARBA00023268"/>
    </source>
</evidence>
<dbReference type="Pfam" id="PF00665">
    <property type="entry name" value="rve"/>
    <property type="match status" value="1"/>
</dbReference>
<feature type="compositionally biased region" description="Acidic residues" evidence="3">
    <location>
        <begin position="793"/>
        <end position="805"/>
    </location>
</feature>
<keyword evidence="2" id="KW-0511">Multifunctional enzyme</keyword>